<keyword evidence="3" id="KW-1185">Reference proteome</keyword>
<evidence type="ECO:0000313" key="2">
    <source>
        <dbReference type="EMBL" id="KAG2300134.1"/>
    </source>
</evidence>
<dbReference type="InterPro" id="IPR021109">
    <property type="entry name" value="Peptidase_aspartic_dom_sf"/>
</dbReference>
<feature type="domain" description="Xylanase inhibitor C-terminal" evidence="1">
    <location>
        <begin position="7"/>
        <end position="101"/>
    </location>
</feature>
<name>A0A8X7V2S9_BRACI</name>
<evidence type="ECO:0000313" key="3">
    <source>
        <dbReference type="Proteomes" id="UP000886595"/>
    </source>
</evidence>
<evidence type="ECO:0000259" key="1">
    <source>
        <dbReference type="Pfam" id="PF14541"/>
    </source>
</evidence>
<accession>A0A8X7V2S9</accession>
<dbReference type="Proteomes" id="UP000886595">
    <property type="component" value="Unassembled WGS sequence"/>
</dbReference>
<dbReference type="Gene3D" id="2.40.70.10">
    <property type="entry name" value="Acid Proteases"/>
    <property type="match status" value="1"/>
</dbReference>
<dbReference type="OrthoDB" id="1162128at2759"/>
<dbReference type="InterPro" id="IPR032799">
    <property type="entry name" value="TAXi_C"/>
</dbReference>
<dbReference type="SUPFAM" id="SSF50630">
    <property type="entry name" value="Acid proteases"/>
    <property type="match status" value="1"/>
</dbReference>
<dbReference type="EMBL" id="JAAMPC010000008">
    <property type="protein sequence ID" value="KAG2300134.1"/>
    <property type="molecule type" value="Genomic_DNA"/>
</dbReference>
<reference evidence="2 3" key="1">
    <citation type="submission" date="2020-02" db="EMBL/GenBank/DDBJ databases">
        <authorList>
            <person name="Ma Q."/>
            <person name="Huang Y."/>
            <person name="Song X."/>
            <person name="Pei D."/>
        </authorList>
    </citation>
    <scope>NUCLEOTIDE SEQUENCE [LARGE SCALE GENOMIC DNA]</scope>
    <source>
        <strain evidence="2">Sxm20200214</strain>
        <tissue evidence="2">Leaf</tissue>
    </source>
</reference>
<protein>
    <recommendedName>
        <fullName evidence="1">Xylanase inhibitor C-terminal domain-containing protein</fullName>
    </recommendedName>
</protein>
<comment type="caution">
    <text evidence="2">The sequence shown here is derived from an EMBL/GenBank/DDBJ whole genome shotgun (WGS) entry which is preliminary data.</text>
</comment>
<dbReference type="Pfam" id="PF14541">
    <property type="entry name" value="TAXi_C"/>
    <property type="match status" value="1"/>
</dbReference>
<sequence>MSEISGHAPFNHWFDESGSGMNMEELTNVPVIELGLPGREGEVKWRFHGKNTVVRVSEKVICLAFVDGGEKPIESRSMGLGIHQLQEYIINFGMSTTRMGFY</sequence>
<organism evidence="2 3">
    <name type="scientific">Brassica carinata</name>
    <name type="common">Ethiopian mustard</name>
    <name type="synonym">Abyssinian cabbage</name>
    <dbReference type="NCBI Taxonomy" id="52824"/>
    <lineage>
        <taxon>Eukaryota</taxon>
        <taxon>Viridiplantae</taxon>
        <taxon>Streptophyta</taxon>
        <taxon>Embryophyta</taxon>
        <taxon>Tracheophyta</taxon>
        <taxon>Spermatophyta</taxon>
        <taxon>Magnoliopsida</taxon>
        <taxon>eudicotyledons</taxon>
        <taxon>Gunneridae</taxon>
        <taxon>Pentapetalae</taxon>
        <taxon>rosids</taxon>
        <taxon>malvids</taxon>
        <taxon>Brassicales</taxon>
        <taxon>Brassicaceae</taxon>
        <taxon>Brassiceae</taxon>
        <taxon>Brassica</taxon>
    </lineage>
</organism>
<proteinExistence type="predicted"/>
<gene>
    <name evidence="2" type="ORF">Bca52824_036606</name>
</gene>
<dbReference type="AlphaFoldDB" id="A0A8X7V2S9"/>